<sequence length="302" mass="33452">MLTRSQTVGMDQKSGETAAAYQARMLALITEAKHQADAAAAAEKKKTEDAEKARLLAIEQQRQHDEAAAKAADKERNQRRKKVFSEERPLLTVAAAWWTEAEGSEFSDSGPRISLLLSHLTDLQATRIAQQEDIHSLGDTVRNQQRTLDQVNGRLQQLEQRPVAAPVASTSNTSDRLNALKVDVSVLKDGMQLQQTVTQQLEQRICTAATHPGTSQRESTPKFDSQEIFCDATKTNPIPWFRQFELKLQLHHVPETKHLAYLYSRSGGGVPSMVGQPLVEIRRGGDRLAYQDQLGGSEGSMA</sequence>
<organism evidence="2 3">
    <name type="scientific">Chara braunii</name>
    <name type="common">Braun's stonewort</name>
    <dbReference type="NCBI Taxonomy" id="69332"/>
    <lineage>
        <taxon>Eukaryota</taxon>
        <taxon>Viridiplantae</taxon>
        <taxon>Streptophyta</taxon>
        <taxon>Charophyceae</taxon>
        <taxon>Charales</taxon>
        <taxon>Characeae</taxon>
        <taxon>Chara</taxon>
    </lineage>
</organism>
<evidence type="ECO:0000313" key="2">
    <source>
        <dbReference type="EMBL" id="GBG72341.1"/>
    </source>
</evidence>
<feature type="compositionally biased region" description="Basic and acidic residues" evidence="1">
    <location>
        <begin position="62"/>
        <end position="76"/>
    </location>
</feature>
<reference evidence="2 3" key="1">
    <citation type="journal article" date="2018" name="Cell">
        <title>The Chara Genome: Secondary Complexity and Implications for Plant Terrestrialization.</title>
        <authorList>
            <person name="Nishiyama T."/>
            <person name="Sakayama H."/>
            <person name="Vries J.D."/>
            <person name="Buschmann H."/>
            <person name="Saint-Marcoux D."/>
            <person name="Ullrich K.K."/>
            <person name="Haas F.B."/>
            <person name="Vanderstraeten L."/>
            <person name="Becker D."/>
            <person name="Lang D."/>
            <person name="Vosolsobe S."/>
            <person name="Rombauts S."/>
            <person name="Wilhelmsson P.K.I."/>
            <person name="Janitza P."/>
            <person name="Kern R."/>
            <person name="Heyl A."/>
            <person name="Rumpler F."/>
            <person name="Villalobos L.I.A.C."/>
            <person name="Clay J.M."/>
            <person name="Skokan R."/>
            <person name="Toyoda A."/>
            <person name="Suzuki Y."/>
            <person name="Kagoshima H."/>
            <person name="Schijlen E."/>
            <person name="Tajeshwar N."/>
            <person name="Catarino B."/>
            <person name="Hetherington A.J."/>
            <person name="Saltykova A."/>
            <person name="Bonnot C."/>
            <person name="Breuninger H."/>
            <person name="Symeonidi A."/>
            <person name="Radhakrishnan G.V."/>
            <person name="Van Nieuwerburgh F."/>
            <person name="Deforce D."/>
            <person name="Chang C."/>
            <person name="Karol K.G."/>
            <person name="Hedrich R."/>
            <person name="Ulvskov P."/>
            <person name="Glockner G."/>
            <person name="Delwiche C.F."/>
            <person name="Petrasek J."/>
            <person name="Van de Peer Y."/>
            <person name="Friml J."/>
            <person name="Beilby M."/>
            <person name="Dolan L."/>
            <person name="Kohara Y."/>
            <person name="Sugano S."/>
            <person name="Fujiyama A."/>
            <person name="Delaux P.-M."/>
            <person name="Quint M."/>
            <person name="TheiBen G."/>
            <person name="Hagemann M."/>
            <person name="Harholt J."/>
            <person name="Dunand C."/>
            <person name="Zachgo S."/>
            <person name="Langdale J."/>
            <person name="Maumus F."/>
            <person name="Straeten D.V.D."/>
            <person name="Gould S.B."/>
            <person name="Rensing S.A."/>
        </authorList>
    </citation>
    <scope>NUCLEOTIDE SEQUENCE [LARGE SCALE GENOMIC DNA]</scope>
    <source>
        <strain evidence="2 3">S276</strain>
    </source>
</reference>
<evidence type="ECO:0000313" key="3">
    <source>
        <dbReference type="Proteomes" id="UP000265515"/>
    </source>
</evidence>
<keyword evidence="3" id="KW-1185">Reference proteome</keyword>
<protein>
    <submittedName>
        <fullName evidence="2">Uncharacterized protein</fullName>
    </submittedName>
</protein>
<name>A0A388KQJ4_CHABU</name>
<dbReference type="EMBL" id="BFEA01000163">
    <property type="protein sequence ID" value="GBG72341.1"/>
    <property type="molecule type" value="Genomic_DNA"/>
</dbReference>
<proteinExistence type="predicted"/>
<dbReference type="Gramene" id="GBG72341">
    <property type="protein sequence ID" value="GBG72341"/>
    <property type="gene ID" value="CBR_g11919"/>
</dbReference>
<dbReference type="Proteomes" id="UP000265515">
    <property type="component" value="Unassembled WGS sequence"/>
</dbReference>
<accession>A0A388KQJ4</accession>
<feature type="region of interest" description="Disordered" evidence="1">
    <location>
        <begin position="62"/>
        <end position="81"/>
    </location>
</feature>
<gene>
    <name evidence="2" type="ORF">CBR_g11919</name>
</gene>
<dbReference type="AlphaFoldDB" id="A0A388KQJ4"/>
<evidence type="ECO:0000256" key="1">
    <source>
        <dbReference type="SAM" id="MobiDB-lite"/>
    </source>
</evidence>
<comment type="caution">
    <text evidence="2">The sequence shown here is derived from an EMBL/GenBank/DDBJ whole genome shotgun (WGS) entry which is preliminary data.</text>
</comment>